<sequence length="362" mass="40826">MNFSSVLSKPRGLTILFNSQHKNIPKSVINSHERTIFVSTTKEQIKPETQPKLNIFDRKAKIIQRERAALSEDAEYHSYLKDEIGFRLADRIFDIKRTFPKVLDLGCGRGHVSKHVVSDSVEELIMCDNSEILVSQATCGDSAVKTSKVVCDEENLLSVFKPDTFNMVISNLVLHWVNDLPKCFSQVMSILKNDGAFLGSIFGSDTLFELRSALQLAESERKGGISPHISPFARPRDVGSLLTQAGFVMQTIDTDEVVLRYRSMFDLLQELRGMGESNSSWNRCLHLSRDTLLAASAIYEEEKNMKAVNATFQIIYFIGWKPDPSQPQPLQRGSADMSLKDLYNLNDIVVKEGKFIKPDEDK</sequence>
<keyword evidence="2" id="KW-0808">Transferase</keyword>
<dbReference type="GO" id="GO:0032981">
    <property type="term" value="P:mitochondrial respiratory chain complex I assembly"/>
    <property type="evidence" value="ECO:0007669"/>
    <property type="project" value="TreeGrafter"/>
</dbReference>
<reference evidence="3" key="1">
    <citation type="journal article" date="2024" name="Gigascience">
        <title>Chromosome-level genome of the poultry shaft louse Menopon gallinae provides insight into the host-switching and adaptive evolution of parasitic lice.</title>
        <authorList>
            <person name="Xu Y."/>
            <person name="Ma L."/>
            <person name="Liu S."/>
            <person name="Liang Y."/>
            <person name="Liu Q."/>
            <person name="He Z."/>
            <person name="Tian L."/>
            <person name="Duan Y."/>
            <person name="Cai W."/>
            <person name="Li H."/>
            <person name="Song F."/>
        </authorList>
    </citation>
    <scope>NUCLEOTIDE SEQUENCE</scope>
    <source>
        <strain evidence="3">Cailab_2023a</strain>
    </source>
</reference>
<organism evidence="3">
    <name type="scientific">Menopon gallinae</name>
    <name type="common">poultry shaft louse</name>
    <dbReference type="NCBI Taxonomy" id="328185"/>
    <lineage>
        <taxon>Eukaryota</taxon>
        <taxon>Metazoa</taxon>
        <taxon>Ecdysozoa</taxon>
        <taxon>Arthropoda</taxon>
        <taxon>Hexapoda</taxon>
        <taxon>Insecta</taxon>
        <taxon>Pterygota</taxon>
        <taxon>Neoptera</taxon>
        <taxon>Paraneoptera</taxon>
        <taxon>Psocodea</taxon>
        <taxon>Troctomorpha</taxon>
        <taxon>Phthiraptera</taxon>
        <taxon>Amblycera</taxon>
        <taxon>Menoponidae</taxon>
        <taxon>Menopon</taxon>
    </lineage>
</organism>
<comment type="caution">
    <text evidence="3">The sequence shown here is derived from an EMBL/GenBank/DDBJ whole genome shotgun (WGS) entry which is preliminary data.</text>
</comment>
<dbReference type="PANTHER" id="PTHR13090">
    <property type="entry name" value="ARGININE-HYDROXYLASE NDUFAF5, MITOCHONDRIAL"/>
    <property type="match status" value="1"/>
</dbReference>
<dbReference type="EMBL" id="JARGDH010000001">
    <property type="protein sequence ID" value="KAL0281222.1"/>
    <property type="molecule type" value="Genomic_DNA"/>
</dbReference>
<evidence type="ECO:0000256" key="2">
    <source>
        <dbReference type="ARBA" id="ARBA00022679"/>
    </source>
</evidence>
<dbReference type="AlphaFoldDB" id="A0AAW2IGP0"/>
<dbReference type="GO" id="GO:0008168">
    <property type="term" value="F:methyltransferase activity"/>
    <property type="evidence" value="ECO:0007669"/>
    <property type="project" value="UniProtKB-KW"/>
</dbReference>
<dbReference type="PANTHER" id="PTHR13090:SF1">
    <property type="entry name" value="ARGININE-HYDROXYLASE NDUFAF5, MITOCHONDRIAL"/>
    <property type="match status" value="1"/>
</dbReference>
<evidence type="ECO:0000256" key="1">
    <source>
        <dbReference type="ARBA" id="ARBA00022603"/>
    </source>
</evidence>
<protein>
    <recommendedName>
        <fullName evidence="4">NADH dehydrogenase [ubiquinone] 1 alpha subcomplex assembly factor 5</fullName>
    </recommendedName>
</protein>
<evidence type="ECO:0000313" key="3">
    <source>
        <dbReference type="EMBL" id="KAL0281222.1"/>
    </source>
</evidence>
<dbReference type="InterPro" id="IPR050602">
    <property type="entry name" value="Malonyl-ACP_OMT"/>
</dbReference>
<dbReference type="Pfam" id="PF13489">
    <property type="entry name" value="Methyltransf_23"/>
    <property type="match status" value="1"/>
</dbReference>
<dbReference type="Gene3D" id="3.40.50.150">
    <property type="entry name" value="Vaccinia Virus protein VP39"/>
    <property type="match status" value="1"/>
</dbReference>
<gene>
    <name evidence="3" type="ORF">PYX00_002273</name>
</gene>
<evidence type="ECO:0008006" key="4">
    <source>
        <dbReference type="Google" id="ProtNLM"/>
    </source>
</evidence>
<keyword evidence="1" id="KW-0489">Methyltransferase</keyword>
<accession>A0AAW2IGP0</accession>
<proteinExistence type="predicted"/>
<dbReference type="GO" id="GO:0005739">
    <property type="term" value="C:mitochondrion"/>
    <property type="evidence" value="ECO:0007669"/>
    <property type="project" value="TreeGrafter"/>
</dbReference>
<name>A0AAW2IGP0_9NEOP</name>
<dbReference type="CDD" id="cd02440">
    <property type="entry name" value="AdoMet_MTases"/>
    <property type="match status" value="1"/>
</dbReference>
<dbReference type="GO" id="GO:0032259">
    <property type="term" value="P:methylation"/>
    <property type="evidence" value="ECO:0007669"/>
    <property type="project" value="UniProtKB-KW"/>
</dbReference>
<dbReference type="InterPro" id="IPR029063">
    <property type="entry name" value="SAM-dependent_MTases_sf"/>
</dbReference>
<dbReference type="SUPFAM" id="SSF53335">
    <property type="entry name" value="S-adenosyl-L-methionine-dependent methyltransferases"/>
    <property type="match status" value="1"/>
</dbReference>